<proteinExistence type="predicted"/>
<dbReference type="SUPFAM" id="SSF47413">
    <property type="entry name" value="lambda repressor-like DNA-binding domains"/>
    <property type="match status" value="1"/>
</dbReference>
<dbReference type="Proteomes" id="UP000580568">
    <property type="component" value="Unassembled WGS sequence"/>
</dbReference>
<feature type="domain" description="MmyB-like transcription regulator ligand binding" evidence="1">
    <location>
        <begin position="108"/>
        <end position="271"/>
    </location>
</feature>
<dbReference type="Gene3D" id="1.10.260.40">
    <property type="entry name" value="lambda repressor-like DNA-binding domains"/>
    <property type="match status" value="1"/>
</dbReference>
<dbReference type="PANTHER" id="PTHR35010">
    <property type="entry name" value="BLL4672 PROTEIN-RELATED"/>
    <property type="match status" value="1"/>
</dbReference>
<sequence>MDNSKQRYKEFGDFLKTRRARILPSQVGLPEGTRRRTPGLRREEVATLSGVGLTWYTWIEQGRPIQVSTQVLESLARTLMLDKQETIHLYTLAGQAPPTSFPNYDESVDPMLQHVLDSLEFSPALIMDVRLNVIAWNNAASKLSLNYGKINIYRRNILRIMFTNEDFKKTFTDWSSAAQGMIARFRSVYSKFIDDPWIEELVSELKRESKEFDLWWSMHNVKTEDTRFKSIIHPVLGKLDFEETSLLVADNTSLRMSIFTPLAGTDTKEKIKQFLISQNI</sequence>
<dbReference type="Pfam" id="PF13560">
    <property type="entry name" value="HTH_31"/>
    <property type="match status" value="1"/>
</dbReference>
<evidence type="ECO:0000313" key="2">
    <source>
        <dbReference type="EMBL" id="GFP77224.1"/>
    </source>
</evidence>
<evidence type="ECO:0000259" key="1">
    <source>
        <dbReference type="Pfam" id="PF17765"/>
    </source>
</evidence>
<dbReference type="InterPro" id="IPR001387">
    <property type="entry name" value="Cro/C1-type_HTH"/>
</dbReference>
<dbReference type="Pfam" id="PF17765">
    <property type="entry name" value="MLTR_LBD"/>
    <property type="match status" value="1"/>
</dbReference>
<evidence type="ECO:0000313" key="3">
    <source>
        <dbReference type="Proteomes" id="UP000580568"/>
    </source>
</evidence>
<dbReference type="GO" id="GO:0003677">
    <property type="term" value="F:DNA binding"/>
    <property type="evidence" value="ECO:0007669"/>
    <property type="project" value="InterPro"/>
</dbReference>
<dbReference type="Gene3D" id="3.30.450.180">
    <property type="match status" value="1"/>
</dbReference>
<keyword evidence="3" id="KW-1185">Reference proteome</keyword>
<dbReference type="InterPro" id="IPR010982">
    <property type="entry name" value="Lambda_DNA-bd_dom_sf"/>
</dbReference>
<dbReference type="RefSeq" id="WP_183278607.1">
    <property type="nucleotide sequence ID" value="NZ_BLZR01000001.1"/>
</dbReference>
<organism evidence="2 3">
    <name type="scientific">Clostridium fungisolvens</name>
    <dbReference type="NCBI Taxonomy" id="1604897"/>
    <lineage>
        <taxon>Bacteria</taxon>
        <taxon>Bacillati</taxon>
        <taxon>Bacillota</taxon>
        <taxon>Clostridia</taxon>
        <taxon>Eubacteriales</taxon>
        <taxon>Clostridiaceae</taxon>
        <taxon>Clostridium</taxon>
    </lineage>
</organism>
<dbReference type="CDD" id="cd00093">
    <property type="entry name" value="HTH_XRE"/>
    <property type="match status" value="1"/>
</dbReference>
<name>A0A6V8SJ17_9CLOT</name>
<dbReference type="EMBL" id="BLZR01000001">
    <property type="protein sequence ID" value="GFP77224.1"/>
    <property type="molecule type" value="Genomic_DNA"/>
</dbReference>
<reference evidence="2 3" key="1">
    <citation type="submission" date="2020-07" db="EMBL/GenBank/DDBJ databases">
        <title>A new beta-1,3-glucan-decomposing anaerobic bacterium isolated from anoxic soil subjected to biological soil disinfestation.</title>
        <authorList>
            <person name="Ueki A."/>
            <person name="Tonouchi A."/>
        </authorList>
    </citation>
    <scope>NUCLEOTIDE SEQUENCE [LARGE SCALE GENOMIC DNA]</scope>
    <source>
        <strain evidence="2 3">TW1</strain>
    </source>
</reference>
<protein>
    <recommendedName>
        <fullName evidence="1">MmyB-like transcription regulator ligand binding domain-containing protein</fullName>
    </recommendedName>
</protein>
<gene>
    <name evidence="2" type="ORF">bsdtw1_03338</name>
</gene>
<dbReference type="AlphaFoldDB" id="A0A6V8SJ17"/>
<dbReference type="InterPro" id="IPR041413">
    <property type="entry name" value="MLTR_LBD"/>
</dbReference>
<comment type="caution">
    <text evidence="2">The sequence shown here is derived from an EMBL/GenBank/DDBJ whole genome shotgun (WGS) entry which is preliminary data.</text>
</comment>
<accession>A0A6V8SJ17</accession>